<proteinExistence type="predicted"/>
<feature type="non-terminal residue" evidence="1">
    <location>
        <position position="1"/>
    </location>
</feature>
<organism evidence="1 2">
    <name type="scientific">Araneus ventricosus</name>
    <name type="common">Orbweaver spider</name>
    <name type="synonym">Epeira ventricosa</name>
    <dbReference type="NCBI Taxonomy" id="182803"/>
    <lineage>
        <taxon>Eukaryota</taxon>
        <taxon>Metazoa</taxon>
        <taxon>Ecdysozoa</taxon>
        <taxon>Arthropoda</taxon>
        <taxon>Chelicerata</taxon>
        <taxon>Arachnida</taxon>
        <taxon>Araneae</taxon>
        <taxon>Araneomorphae</taxon>
        <taxon>Entelegynae</taxon>
        <taxon>Araneoidea</taxon>
        <taxon>Araneidae</taxon>
        <taxon>Araneus</taxon>
    </lineage>
</organism>
<name>A0A4Y2EG27_ARAVE</name>
<dbReference type="EMBL" id="BGPR01000603">
    <property type="protein sequence ID" value="GBM28113.1"/>
    <property type="molecule type" value="Genomic_DNA"/>
</dbReference>
<dbReference type="Proteomes" id="UP000499080">
    <property type="component" value="Unassembled WGS sequence"/>
</dbReference>
<evidence type="ECO:0000313" key="2">
    <source>
        <dbReference type="Proteomes" id="UP000499080"/>
    </source>
</evidence>
<gene>
    <name evidence="1" type="ORF">AVEN_176601-2_1</name>
</gene>
<reference evidence="1 2" key="1">
    <citation type="journal article" date="2019" name="Sci. Rep.">
        <title>Orb-weaving spider Araneus ventricosus genome elucidates the spidroin gene catalogue.</title>
        <authorList>
            <person name="Kono N."/>
            <person name="Nakamura H."/>
            <person name="Ohtoshi R."/>
            <person name="Moran D.A.P."/>
            <person name="Shinohara A."/>
            <person name="Yoshida Y."/>
            <person name="Fujiwara M."/>
            <person name="Mori M."/>
            <person name="Tomita M."/>
            <person name="Arakawa K."/>
        </authorList>
    </citation>
    <scope>NUCLEOTIDE SEQUENCE [LARGE SCALE GENOMIC DNA]</scope>
</reference>
<comment type="caution">
    <text evidence="1">The sequence shown here is derived from an EMBL/GenBank/DDBJ whole genome shotgun (WGS) entry which is preliminary data.</text>
</comment>
<sequence>KIKLILTTIQTIQNKHRLIYHGANSITLKHPVSAKPISSDMAKGGLG</sequence>
<evidence type="ECO:0000313" key="1">
    <source>
        <dbReference type="EMBL" id="GBM28113.1"/>
    </source>
</evidence>
<dbReference type="AlphaFoldDB" id="A0A4Y2EG27"/>
<accession>A0A4Y2EG27</accession>
<keyword evidence="2" id="KW-1185">Reference proteome</keyword>
<protein>
    <submittedName>
        <fullName evidence="1">Uncharacterized protein</fullName>
    </submittedName>
</protein>